<dbReference type="Proteomes" id="UP000308600">
    <property type="component" value="Unassembled WGS sequence"/>
</dbReference>
<protein>
    <submittedName>
        <fullName evidence="1">Uncharacterized protein</fullName>
    </submittedName>
</protein>
<proteinExistence type="predicted"/>
<evidence type="ECO:0000313" key="2">
    <source>
        <dbReference type="Proteomes" id="UP000308600"/>
    </source>
</evidence>
<gene>
    <name evidence="1" type="ORF">BDN72DRAFT_964371</name>
</gene>
<organism evidence="1 2">
    <name type="scientific">Pluteus cervinus</name>
    <dbReference type="NCBI Taxonomy" id="181527"/>
    <lineage>
        <taxon>Eukaryota</taxon>
        <taxon>Fungi</taxon>
        <taxon>Dikarya</taxon>
        <taxon>Basidiomycota</taxon>
        <taxon>Agaricomycotina</taxon>
        <taxon>Agaricomycetes</taxon>
        <taxon>Agaricomycetidae</taxon>
        <taxon>Agaricales</taxon>
        <taxon>Pluteineae</taxon>
        <taxon>Pluteaceae</taxon>
        <taxon>Pluteus</taxon>
    </lineage>
</organism>
<keyword evidence="2" id="KW-1185">Reference proteome</keyword>
<sequence>MPLRRPSASIGPSSNATNVTVSHSTRVHKSNDSYMFSGSQPNPLALGSLATPQQKIVQVLVNRLKHKLPCNSGLSLDRLEADSATQQAIESLVDLANDSLDIIAWALSELLDRLAKQTDSSGLLTIEVLQSQLFILKVLSVTMASRWNNNPRSNSQASHYPQSPDSPVPDSSSKRNRQASSEHLPTTNGTTWTEPPPMDDNCAKYILSVMVLFLRQTASPESPLMLSSPSSDITFRDFGTNDLPAPTHDTRPDIRTNGHSERQGPGLRNQPSSGSVKSGKMSVNSAVHNPAANAKYERTHMSMVKSSLSVNALIAKFAGRIIFHISASNWSVVFHRLRNKIHFLAGHPEENPDTVDLKLMAHSALDRQRLVQVLNELSSLLVSMGSDARLAIAGPLRSAIWSWIDLFPGEFDDAIRTRGRTEGAPERVFDLLYSLVGNGNEREFWPTLTILNCTTSDRISSDIQALRLGIAPPTSKAHRKDFKFSEDVMKHANSNSKLAEVALVCALDMCRAATHVRPEGEVPLRLLAYDIAHELKSVLSLSSTKKPFWESYEEIDVAMYAEAMVSIFRFLPLEDSIPLFTVCVEPERSEAVKTCATRACLTLVQEAPRLTWQKPLERLEDMMAHRFREIFKTAGIRRPEVDQYGNSKRSATRPKAKRTVAQPLSDREVLLSGILSLWRASPMFYLRNMKEDDIDEWVNTAVKLWEAPIDTSVKVSTASCFGMVAEMTYALAPTEPYYPLLIRLMKSCLPATLLSIVTNLIHARTDAEAQRLWIGLTHQTVELFMRKSDNEHVKEIQYDAGRVPAFALTEIALLVSLTSADINVSQLAGKGLRLLSHAERQDDAPINPTVTDGDRSKRNPVYEQMGDPRVAVVGRIGHQKRIRKLIRLISSPSAVHVAVWQECYWRWRSLSEYFEFFSENREPGDVRRAQSAAHQEQRFQWQNLTLFLAALSGACVHEDLQLTSLSAVIPAQFLPDEMRVLQNPVPLVTNFITHLTNLLVSPDHQVREVARDALGMELSPRLYGRLLKYLDETMHSIEQGAGDELTEEYLLFLDQFIAVLKLLVENNQVNLEDVMSIDISSTMLSLATFIARFSGVASHRVKIKFCTMCDSVCGRTDTLTLRKDSGARHNILDIVLDWMQIDQDPDHDSAHLHTDLNMACLRTCVKLLDRLQLRPLDGSSTGDDSMHVMSRLFNKYSSALLHGLEICQLDIPSSDSVSDLGSLHQKMRFSQRESELRELVITGLAHLVSANTESGFKQCLPLAYDQDNRKRTIFARVFARVIGQGTKFDPEDRSAAASRHARLIELVRGYEMALAMTICEICPPGEVEIMISVLLNLFNTRKSLMALLKLMIEREVAQTDNEANLFRSNSTCTRFLSAFARIHGYTYLRSLIQPLIKTMASLPAGQGYEVDPAKIPEADLAQNQKNVQFVASNFLQIISSSIPALPSMFREICAHIAKVVAEVWPGSKHAAIGAFIFLRFISPAVVAPEIVDVELPKGDLTVLRRGLMVIAKIIQNLANNIFFGKEAHMVVLNGFLRDNIANVTRFLNDLHKHSVSSSEEEDDEWLGTTSDDTDSIVLHRFFDKHADKIGKELLSLSKPSSEGESVSGKRAWDGLCALLVDLGSPLEVPRCSLQNSTEHREYLDLISRYAHRDTEPVWEIFQETDVPQGQSAVFVLHLSKIDVETLDIELLMYHIFKLLALPNYRDRQFEIILDCTSFTSISEVPLQWLKYCAELIPSDLRFRFATTHILNPNALTQKYLRRLYNVSAGTPFCGEIRAYSSVAELKEHIPQQALSGLAYPISLEEEQREVFREVTTKVMPHVRMPIILEVGSTHLRITSVKTQPISPGLSCKSIEIIPFSDVSDIYNISTGQELNEFIIRRNRHGETVYFLSPERDSIIMTIRSAKSRLKEVHIPLTERFSRFSNVPATLLHVGLMSIDPHDEELRASAYDLLGGVCTYLNYDKSPIIACKAGFIPGDPNMFVVQLSERIAEFAPQLTLDFISEVSAAMNGMGREATAQQISCLQYMSPWIKNLAQFANPTSSLYERSAARLRDCVRVLADLSVSFPEISSTIQRCIWSEVSKMDSIIVDIILDELVRAAIDGGGIGSRRCETIAHVIACVSSIGVRGRIYSRLRKALSKATPKIANSLLEHANWNEISTLIRLALIAGSQGRNLNHHQLYVPEVIHLVNLVAGVGPPLVRKSVYGIVMNLLQSLYLSRTEDTPAAELLQLINDCMLPEITKLFGLVRDKPTSEYANFDSTSDKQILENHEKLTQLLVRIMDVTAGTRGLLNVWRARWMSLVTSTAFQLSPPIQMRSFIALGTLATAEVDDDFLYQILVALRNALSKANETHTLTVVGMLQCLCKLVPALQEGSRYLVSLFWLAVALLQCSHVAFYPEATRLLQATLESMERQDLFRSMAPATLLLDGRSPLEEITSQLDEILKLSFDSNFSFSLASVIFKGVRHTGLRDCAESVLRCLLQVTVRSYESLHAAPNGFKDTLCADALGYFIALLPLSTTPAQYQKLLQDCKLDEAWFPDAGLAEGDESTPRVSPTFLGVNDSTTALLVSSFVGTMLMSAQGDDTETEILYCLLADVANLYPDVVTMVYDGMSKRVEEAIASSSNASIIRSVSNIFRVAMLQDTSSRFGTVRGSGTTLNTVEEFPLGNRNYLNALDEFGMQGLANNFQFLPPNRGHATKMINWIPGLVTLMMIPP</sequence>
<evidence type="ECO:0000313" key="1">
    <source>
        <dbReference type="EMBL" id="TFK62722.1"/>
    </source>
</evidence>
<dbReference type="EMBL" id="ML208564">
    <property type="protein sequence ID" value="TFK62722.1"/>
    <property type="molecule type" value="Genomic_DNA"/>
</dbReference>
<name>A0ACD3ACZ7_9AGAR</name>
<reference evidence="1 2" key="1">
    <citation type="journal article" date="2019" name="Nat. Ecol. Evol.">
        <title>Megaphylogeny resolves global patterns of mushroom evolution.</title>
        <authorList>
            <person name="Varga T."/>
            <person name="Krizsan K."/>
            <person name="Foldi C."/>
            <person name="Dima B."/>
            <person name="Sanchez-Garcia M."/>
            <person name="Sanchez-Ramirez S."/>
            <person name="Szollosi G.J."/>
            <person name="Szarkandi J.G."/>
            <person name="Papp V."/>
            <person name="Albert L."/>
            <person name="Andreopoulos W."/>
            <person name="Angelini C."/>
            <person name="Antonin V."/>
            <person name="Barry K.W."/>
            <person name="Bougher N.L."/>
            <person name="Buchanan P."/>
            <person name="Buyck B."/>
            <person name="Bense V."/>
            <person name="Catcheside P."/>
            <person name="Chovatia M."/>
            <person name="Cooper J."/>
            <person name="Damon W."/>
            <person name="Desjardin D."/>
            <person name="Finy P."/>
            <person name="Geml J."/>
            <person name="Haridas S."/>
            <person name="Hughes K."/>
            <person name="Justo A."/>
            <person name="Karasinski D."/>
            <person name="Kautmanova I."/>
            <person name="Kiss B."/>
            <person name="Kocsube S."/>
            <person name="Kotiranta H."/>
            <person name="LaButti K.M."/>
            <person name="Lechner B.E."/>
            <person name="Liimatainen K."/>
            <person name="Lipzen A."/>
            <person name="Lukacs Z."/>
            <person name="Mihaltcheva S."/>
            <person name="Morgado L.N."/>
            <person name="Niskanen T."/>
            <person name="Noordeloos M.E."/>
            <person name="Ohm R.A."/>
            <person name="Ortiz-Santana B."/>
            <person name="Ovrebo C."/>
            <person name="Racz N."/>
            <person name="Riley R."/>
            <person name="Savchenko A."/>
            <person name="Shiryaev A."/>
            <person name="Soop K."/>
            <person name="Spirin V."/>
            <person name="Szebenyi C."/>
            <person name="Tomsovsky M."/>
            <person name="Tulloss R.E."/>
            <person name="Uehling J."/>
            <person name="Grigoriev I.V."/>
            <person name="Vagvolgyi C."/>
            <person name="Papp T."/>
            <person name="Martin F.M."/>
            <person name="Miettinen O."/>
            <person name="Hibbett D.S."/>
            <person name="Nagy L.G."/>
        </authorList>
    </citation>
    <scope>NUCLEOTIDE SEQUENCE [LARGE SCALE GENOMIC DNA]</scope>
    <source>
        <strain evidence="1 2">NL-1719</strain>
    </source>
</reference>
<accession>A0ACD3ACZ7</accession>